<feature type="chain" id="PRO_5042152251" evidence="1">
    <location>
        <begin position="17"/>
        <end position="106"/>
    </location>
</feature>
<dbReference type="AlphaFoldDB" id="A0AAD7D6B8"/>
<protein>
    <submittedName>
        <fullName evidence="2">Uncharacterized protein</fullName>
    </submittedName>
</protein>
<keyword evidence="1" id="KW-0732">Signal</keyword>
<evidence type="ECO:0000256" key="1">
    <source>
        <dbReference type="SAM" id="SignalP"/>
    </source>
</evidence>
<reference evidence="2" key="1">
    <citation type="submission" date="2023-03" db="EMBL/GenBank/DDBJ databases">
        <title>Massive genome expansion in bonnet fungi (Mycena s.s.) driven by repeated elements and novel gene families across ecological guilds.</title>
        <authorList>
            <consortium name="Lawrence Berkeley National Laboratory"/>
            <person name="Harder C.B."/>
            <person name="Miyauchi S."/>
            <person name="Viragh M."/>
            <person name="Kuo A."/>
            <person name="Thoen E."/>
            <person name="Andreopoulos B."/>
            <person name="Lu D."/>
            <person name="Skrede I."/>
            <person name="Drula E."/>
            <person name="Henrissat B."/>
            <person name="Morin E."/>
            <person name="Kohler A."/>
            <person name="Barry K."/>
            <person name="LaButti K."/>
            <person name="Morin E."/>
            <person name="Salamov A."/>
            <person name="Lipzen A."/>
            <person name="Mereny Z."/>
            <person name="Hegedus B."/>
            <person name="Baldrian P."/>
            <person name="Stursova M."/>
            <person name="Weitz H."/>
            <person name="Taylor A."/>
            <person name="Grigoriev I.V."/>
            <person name="Nagy L.G."/>
            <person name="Martin F."/>
            <person name="Kauserud H."/>
        </authorList>
    </citation>
    <scope>NUCLEOTIDE SEQUENCE</scope>
    <source>
        <strain evidence="2">CBHHK067</strain>
    </source>
</reference>
<dbReference type="Proteomes" id="UP001221757">
    <property type="component" value="Unassembled WGS sequence"/>
</dbReference>
<organism evidence="2 3">
    <name type="scientific">Mycena rosella</name>
    <name type="common">Pink bonnet</name>
    <name type="synonym">Agaricus rosellus</name>
    <dbReference type="NCBI Taxonomy" id="1033263"/>
    <lineage>
        <taxon>Eukaryota</taxon>
        <taxon>Fungi</taxon>
        <taxon>Dikarya</taxon>
        <taxon>Basidiomycota</taxon>
        <taxon>Agaricomycotina</taxon>
        <taxon>Agaricomycetes</taxon>
        <taxon>Agaricomycetidae</taxon>
        <taxon>Agaricales</taxon>
        <taxon>Marasmiineae</taxon>
        <taxon>Mycenaceae</taxon>
        <taxon>Mycena</taxon>
    </lineage>
</organism>
<feature type="signal peptide" evidence="1">
    <location>
        <begin position="1"/>
        <end position="16"/>
    </location>
</feature>
<dbReference type="EMBL" id="JARKIE010000118">
    <property type="protein sequence ID" value="KAJ7681437.1"/>
    <property type="molecule type" value="Genomic_DNA"/>
</dbReference>
<gene>
    <name evidence="2" type="ORF">B0H17DRAFT_1076389</name>
</gene>
<comment type="caution">
    <text evidence="2">The sequence shown here is derived from an EMBL/GenBank/DDBJ whole genome shotgun (WGS) entry which is preliminary data.</text>
</comment>
<proteinExistence type="predicted"/>
<sequence>MKSLSFLPLVFTLAAAFPTTRQTEVTCTTRWSAINGLIEDLEGRVRVADPTFLTSFYGSSSTKDCGGTDIQTYVDNILAVIATPDSWCNLDGYATLLFATTSFRES</sequence>
<keyword evidence="3" id="KW-1185">Reference proteome</keyword>
<accession>A0AAD7D6B8</accession>
<name>A0AAD7D6B8_MYCRO</name>
<evidence type="ECO:0000313" key="2">
    <source>
        <dbReference type="EMBL" id="KAJ7681437.1"/>
    </source>
</evidence>
<evidence type="ECO:0000313" key="3">
    <source>
        <dbReference type="Proteomes" id="UP001221757"/>
    </source>
</evidence>